<keyword evidence="7" id="KW-1185">Reference proteome</keyword>
<dbReference type="PANTHER" id="PTHR30404:SF0">
    <property type="entry name" value="N-ACETYLMURAMOYL-L-ALANINE AMIDASE AMIC"/>
    <property type="match status" value="1"/>
</dbReference>
<dbReference type="Pfam" id="PF00395">
    <property type="entry name" value="SLH"/>
    <property type="match status" value="3"/>
</dbReference>
<dbReference type="Gene3D" id="2.30.30.40">
    <property type="entry name" value="SH3 Domains"/>
    <property type="match status" value="2"/>
</dbReference>
<keyword evidence="1" id="KW-0378">Hydrolase</keyword>
<accession>A0ABX3ZJ08</accession>
<organism evidence="6 7">
    <name type="scientific">Solibacillus kalamii</name>
    <dbReference type="NCBI Taxonomy" id="1748298"/>
    <lineage>
        <taxon>Bacteria</taxon>
        <taxon>Bacillati</taxon>
        <taxon>Bacillota</taxon>
        <taxon>Bacilli</taxon>
        <taxon>Bacillales</taxon>
        <taxon>Caryophanaceae</taxon>
        <taxon>Solibacillus</taxon>
    </lineage>
</organism>
<reference evidence="6 7" key="1">
    <citation type="journal article" date="2017" name="Int. J. Syst. Evol. Microbiol.">
        <title>Solibacillus kalamii sp. nov., isolated from a high-efficiency particulate arrestance filter system used in the International Space Station.</title>
        <authorList>
            <person name="Checinska Sielaff A."/>
            <person name="Kumar R.M."/>
            <person name="Pal D."/>
            <person name="Mayilraj S."/>
            <person name="Venkateswaran K."/>
        </authorList>
    </citation>
    <scope>NUCLEOTIDE SEQUENCE [LARGE SCALE GENOMIC DNA]</scope>
    <source>
        <strain evidence="6 7">ISSFR-015</strain>
    </source>
</reference>
<dbReference type="PANTHER" id="PTHR30404">
    <property type="entry name" value="N-ACETYLMURAMOYL-L-ALANINE AMIDASE"/>
    <property type="match status" value="1"/>
</dbReference>
<feature type="domain" description="SLH" evidence="4">
    <location>
        <begin position="151"/>
        <end position="213"/>
    </location>
</feature>
<dbReference type="PROSITE" id="PS51272">
    <property type="entry name" value="SLH"/>
    <property type="match status" value="2"/>
</dbReference>
<evidence type="ECO:0000313" key="6">
    <source>
        <dbReference type="EMBL" id="OUZ39553.1"/>
    </source>
</evidence>
<dbReference type="RefSeq" id="WP_087616903.1">
    <property type="nucleotide sequence ID" value="NZ_JAFBEY010000001.1"/>
</dbReference>
<gene>
    <name evidence="6" type="ORF">CBM15_07795</name>
</gene>
<dbReference type="EMBL" id="NHNT01000003">
    <property type="protein sequence ID" value="OUZ39553.1"/>
    <property type="molecule type" value="Genomic_DNA"/>
</dbReference>
<dbReference type="InterPro" id="IPR050695">
    <property type="entry name" value="N-acetylmuramoyl_amidase_3"/>
</dbReference>
<feature type="signal peptide" evidence="3">
    <location>
        <begin position="1"/>
        <end position="25"/>
    </location>
</feature>
<name>A0ABX3ZJ08_9BACL</name>
<dbReference type="SMART" id="SM00287">
    <property type="entry name" value="SH3b"/>
    <property type="match status" value="3"/>
</dbReference>
<evidence type="ECO:0000259" key="4">
    <source>
        <dbReference type="PROSITE" id="PS51272"/>
    </source>
</evidence>
<proteinExistence type="predicted"/>
<feature type="domain" description="SLH" evidence="4">
    <location>
        <begin position="25"/>
        <end position="91"/>
    </location>
</feature>
<dbReference type="SMART" id="SM00646">
    <property type="entry name" value="Ami_3"/>
    <property type="match status" value="1"/>
</dbReference>
<dbReference type="InterPro" id="IPR002508">
    <property type="entry name" value="MurNAc-LAA_cat"/>
</dbReference>
<dbReference type="InterPro" id="IPR001119">
    <property type="entry name" value="SLH_dom"/>
</dbReference>
<feature type="domain" description="SH3b" evidence="5">
    <location>
        <begin position="222"/>
        <end position="286"/>
    </location>
</feature>
<protein>
    <submittedName>
        <fullName evidence="6">N-acetylmuramoyl-L-alanine amidase</fullName>
    </submittedName>
</protein>
<comment type="caution">
    <text evidence="6">The sequence shown here is derived from an EMBL/GenBank/DDBJ whole genome shotgun (WGS) entry which is preliminary data.</text>
</comment>
<evidence type="ECO:0000259" key="5">
    <source>
        <dbReference type="PROSITE" id="PS51781"/>
    </source>
</evidence>
<dbReference type="CDD" id="cd02696">
    <property type="entry name" value="MurNAc-LAA"/>
    <property type="match status" value="1"/>
</dbReference>
<evidence type="ECO:0000256" key="3">
    <source>
        <dbReference type="SAM" id="SignalP"/>
    </source>
</evidence>
<feature type="chain" id="PRO_5045461763" evidence="3">
    <location>
        <begin position="26"/>
        <end position="630"/>
    </location>
</feature>
<dbReference type="Pfam" id="PF08239">
    <property type="entry name" value="SH3_3"/>
    <property type="match status" value="2"/>
</dbReference>
<evidence type="ECO:0000256" key="1">
    <source>
        <dbReference type="ARBA" id="ARBA00022801"/>
    </source>
</evidence>
<dbReference type="SUPFAM" id="SSF53187">
    <property type="entry name" value="Zn-dependent exopeptidases"/>
    <property type="match status" value="1"/>
</dbReference>
<keyword evidence="2" id="KW-0961">Cell wall biogenesis/degradation</keyword>
<dbReference type="Proteomes" id="UP000196594">
    <property type="component" value="Unassembled WGS sequence"/>
</dbReference>
<dbReference type="Pfam" id="PF01520">
    <property type="entry name" value="Amidase_3"/>
    <property type="match status" value="1"/>
</dbReference>
<evidence type="ECO:0000313" key="7">
    <source>
        <dbReference type="Proteomes" id="UP000196594"/>
    </source>
</evidence>
<keyword evidence="3" id="KW-0732">Signal</keyword>
<dbReference type="InterPro" id="IPR003646">
    <property type="entry name" value="SH3-like_bac-type"/>
</dbReference>
<dbReference type="PROSITE" id="PS51781">
    <property type="entry name" value="SH3B"/>
    <property type="match status" value="2"/>
</dbReference>
<feature type="domain" description="SH3b" evidence="5">
    <location>
        <begin position="380"/>
        <end position="442"/>
    </location>
</feature>
<sequence length="630" mass="68510">MNQKLITLVVAIFLVCTLAVTPTSAKVVFADVATTDATYDEIQYLISLGAIKGYQEKGKTYYKPNMSVTRAQAAKMAVIAAGKSPLKVSNSSYTDVKVGTEQSTYIERARQLGLFTKTSGKFSPNATLSREEMSHVLSIAFNLNVSDYKDLPVYFPDVSSSNTYAPYIKAIYYNGITKGSDGKYMPKGSVTRAQFASFIARAKSDEFRLALPEQLESVDTTQVIGLVSVTTDGLNVRTKPTTSSSVIGRVNTGGKLSVYAVEGNWLKVSYQGYYGYISKSYAKFLEQDGSAIGPSLKAVKTNTVINLYYKPTSSSKKIRQISAGSTLSVYKEIDGYYLTTVSGIPGYIVKNSTTDVGGSIVNPPPTETDSDNNDPVVTSGTTGKVTVASLNMRKSASGSSATIKKLSKGSVIAVHSIDGYWAKVTAGKDTGYVHKSYIKLVNEKGSPIKDRIIILDPGHGGKDPGAVNSGSTEKAIVLKVGNLVKQKLEANGAKVFTTRSGDTYPSLQDRVKFTKDKFGEVYVSIHVNSATSTSAKGTETYYSITTGDQYEEDKKLATYINNEIVKNADMKNRGVKEAQYYVTRNMIIPSVLVELGFISNAEDRKKLINDKYVEIYAQSIYNGIVDYYRK</sequence>
<evidence type="ECO:0000256" key="2">
    <source>
        <dbReference type="ARBA" id="ARBA00023316"/>
    </source>
</evidence>
<dbReference type="Gene3D" id="3.40.630.40">
    <property type="entry name" value="Zn-dependent exopeptidases"/>
    <property type="match status" value="1"/>
</dbReference>